<dbReference type="CDD" id="cd09735">
    <property type="entry name" value="Csy1_I-F"/>
    <property type="match status" value="1"/>
</dbReference>
<evidence type="ECO:0000313" key="3">
    <source>
        <dbReference type="Proteomes" id="UP000282299"/>
    </source>
</evidence>
<evidence type="ECO:0000313" key="1">
    <source>
        <dbReference type="EMBL" id="MBJ9870743.1"/>
    </source>
</evidence>
<gene>
    <name evidence="2" type="primary">csy1</name>
    <name evidence="2" type="ORF">EGS84_18825</name>
    <name evidence="1" type="ORF">I5687_22640</name>
</gene>
<dbReference type="Proteomes" id="UP000807555">
    <property type="component" value="Unassembled WGS sequence"/>
</dbReference>
<organism evidence="2 3">
    <name type="scientific">Citrobacter koseri</name>
    <name type="common">Citrobacter diversus</name>
    <dbReference type="NCBI Taxonomy" id="545"/>
    <lineage>
        <taxon>Bacteria</taxon>
        <taxon>Pseudomonadati</taxon>
        <taxon>Pseudomonadota</taxon>
        <taxon>Gammaproteobacteria</taxon>
        <taxon>Enterobacterales</taxon>
        <taxon>Enterobacteriaceae</taxon>
        <taxon>Citrobacter</taxon>
    </lineage>
</organism>
<evidence type="ECO:0000313" key="2">
    <source>
        <dbReference type="EMBL" id="RSC18851.1"/>
    </source>
</evidence>
<dbReference type="EMBL" id="JADVNV010000016">
    <property type="protein sequence ID" value="MBJ9870743.1"/>
    <property type="molecule type" value="Genomic_DNA"/>
</dbReference>
<proteinExistence type="predicted"/>
<dbReference type="RefSeq" id="WP_058668947.1">
    <property type="nucleotide sequence ID" value="NZ_ABTEQQ020000001.1"/>
</dbReference>
<reference evidence="2" key="2">
    <citation type="submission" date="2018-10" db="EMBL/GenBank/DDBJ databases">
        <title>FDA dAtabase for Regulatory Grade micrObial Sequences (FDA-ARGOS): Supporting development and validation of Infectious Disease Dx tests.</title>
        <authorList>
            <person name="Campos J."/>
            <person name="Goldberg B."/>
            <person name="Tallon L.J."/>
            <person name="Sadzewicz L."/>
            <person name="Zhao X."/>
            <person name="Vavikolanu K."/>
            <person name="Mehta A."/>
            <person name="Aluvathingal J."/>
            <person name="Nadendla S."/>
            <person name="Geyer C."/>
            <person name="Nandy P."/>
            <person name="Yan Y."/>
            <person name="Sichtig H."/>
        </authorList>
    </citation>
    <scope>NUCLEOTIDE SEQUENCE</scope>
    <source>
        <strain evidence="2">FDAARGOS_526</strain>
    </source>
</reference>
<dbReference type="Pfam" id="PF09611">
    <property type="entry name" value="Cas_Csy1"/>
    <property type="match status" value="1"/>
</dbReference>
<reference evidence="3" key="1">
    <citation type="submission" date="2018-10" db="EMBL/GenBank/DDBJ databases">
        <title>FDA dAtabase for Regulatory Grade micrObial Sequences (FDA-ARGOS): Supporting development and validation of Infectious Disease Dx tests.</title>
        <authorList>
            <person name="Goldberg B."/>
            <person name="Campos J."/>
            <person name="Tallon L."/>
            <person name="Sadzewicz L."/>
            <person name="Zhao X."/>
            <person name="Vavikolanu K."/>
            <person name="Mehta A."/>
            <person name="Aluvathingal J."/>
            <person name="Nadendla S."/>
            <person name="Geyer C."/>
            <person name="Nandy P."/>
            <person name="Yan Y."/>
            <person name="Sichtig H."/>
        </authorList>
    </citation>
    <scope>NUCLEOTIDE SEQUENCE [LARGE SCALE GENOMIC DNA]</scope>
    <source>
        <strain evidence="3">FDAARGOS_526</strain>
    </source>
</reference>
<reference evidence="1" key="3">
    <citation type="submission" date="2020-11" db="EMBL/GenBank/DDBJ databases">
        <title>Enhanced detection system for hospital associated transmission using whole genome sequencing surveillance.</title>
        <authorList>
            <person name="Harrison L.H."/>
            <person name="Van Tyne D."/>
            <person name="Marsh J.W."/>
            <person name="Griffith M.P."/>
            <person name="Snyder D.J."/>
            <person name="Cooper V.S."/>
            <person name="Mustapha M."/>
        </authorList>
    </citation>
    <scope>NUCLEOTIDE SEQUENCE</scope>
    <source>
        <strain evidence="1">CB00014</strain>
    </source>
</reference>
<dbReference type="Proteomes" id="UP000282299">
    <property type="component" value="Unassembled WGS sequence"/>
</dbReference>
<protein>
    <submittedName>
        <fullName evidence="2">Type I-F CRISPR-associated protein Csy1</fullName>
    </submittedName>
</protein>
<dbReference type="InterPro" id="IPR013397">
    <property type="entry name" value="CRISPR-assoc_prot_Csy1"/>
</dbReference>
<sequence>MTTEALTHFITDYIASRRQPKLEAFEKEAAKRLAQGEDASTIALERQALEARYQPQNWLTDAARRAEQISLVTHAAKFTHGDSKSSSIYRDTVGEEGYLSTASLKNLPTDAVGNAAALDVAKLLQTDVEGDSLLACLKRGEHQPLHAFAENDAQLTQWVEGFNRALTPTQPASHKLAKQVYFPVDNDYHLLCPLFATSLAQVLHEKLVASRFGEEAKAVRDARKAGKWHPQPDVRYPDMAEMHFGGTKPQNISALNSARGGRIWLLSSQPPQWLNLDKAPQNMRNLFALRGAFNRAASGIVSRMVFLLKENTEKNNHAIRNARAAYVDELIDLLFMHAATFQQASWQGWTRNNTDLPLHQQLWLDPWRGQTDETFRLERDKDDWQISVADDFARWLNYRLNKARLDVGLVERREWRTQSLFRQRMREMEAILREALKCVI</sequence>
<accession>A0AAQ0V9B9</accession>
<dbReference type="EMBL" id="RKIT01000002">
    <property type="protein sequence ID" value="RSC18851.1"/>
    <property type="molecule type" value="Genomic_DNA"/>
</dbReference>
<dbReference type="NCBIfam" id="TIGR02564">
    <property type="entry name" value="cas_Csy1"/>
    <property type="match status" value="1"/>
</dbReference>
<comment type="caution">
    <text evidence="2">The sequence shown here is derived from an EMBL/GenBank/DDBJ whole genome shotgun (WGS) entry which is preliminary data.</text>
</comment>
<name>A0AAQ0V9B9_CITKO</name>
<dbReference type="AlphaFoldDB" id="A0AAQ0V9B9"/>